<dbReference type="RefSeq" id="WP_181755025.1">
    <property type="nucleotide sequence ID" value="NZ_JACEOG010000001.1"/>
</dbReference>
<accession>A0A838XN48</accession>
<dbReference type="PANTHER" id="PTHR33204:SF18">
    <property type="entry name" value="TRANSCRIPTIONAL REGULATORY PROTEIN"/>
    <property type="match status" value="1"/>
</dbReference>
<dbReference type="Gene3D" id="1.10.10.10">
    <property type="entry name" value="Winged helix-like DNA-binding domain superfamily/Winged helix DNA-binding domain"/>
    <property type="match status" value="1"/>
</dbReference>
<dbReference type="InterPro" id="IPR002577">
    <property type="entry name" value="HTH_HxlR"/>
</dbReference>
<keyword evidence="2" id="KW-0238">DNA-binding</keyword>
<organism evidence="5 6">
    <name type="scientific">Aeromicrobium phoceense</name>
    <dbReference type="NCBI Taxonomy" id="2754045"/>
    <lineage>
        <taxon>Bacteria</taxon>
        <taxon>Bacillati</taxon>
        <taxon>Actinomycetota</taxon>
        <taxon>Actinomycetes</taxon>
        <taxon>Propionibacteriales</taxon>
        <taxon>Nocardioidaceae</taxon>
        <taxon>Aeromicrobium</taxon>
    </lineage>
</organism>
<evidence type="ECO:0000259" key="4">
    <source>
        <dbReference type="PROSITE" id="PS51118"/>
    </source>
</evidence>
<comment type="caution">
    <text evidence="5">The sequence shown here is derived from an EMBL/GenBank/DDBJ whole genome shotgun (WGS) entry which is preliminary data.</text>
</comment>
<keyword evidence="6" id="KW-1185">Reference proteome</keyword>
<dbReference type="AlphaFoldDB" id="A0A838XN48"/>
<evidence type="ECO:0000313" key="6">
    <source>
        <dbReference type="Proteomes" id="UP000550354"/>
    </source>
</evidence>
<evidence type="ECO:0000313" key="5">
    <source>
        <dbReference type="EMBL" id="MBA4608280.1"/>
    </source>
</evidence>
<dbReference type="SUPFAM" id="SSF46785">
    <property type="entry name" value="Winged helix' DNA-binding domain"/>
    <property type="match status" value="1"/>
</dbReference>
<keyword evidence="3" id="KW-0804">Transcription</keyword>
<evidence type="ECO:0000256" key="3">
    <source>
        <dbReference type="ARBA" id="ARBA00023163"/>
    </source>
</evidence>
<dbReference type="PROSITE" id="PS51118">
    <property type="entry name" value="HTH_HXLR"/>
    <property type="match status" value="1"/>
</dbReference>
<reference evidence="5 6" key="1">
    <citation type="submission" date="2020-07" db="EMBL/GenBank/DDBJ databases">
        <title>Draft genome and description of Aeromicrobium phoceense strain Marseille-Q0843 isolated from healthy skin swab.</title>
        <authorList>
            <person name="Boxberger M."/>
            <person name="La Scola B."/>
        </authorList>
    </citation>
    <scope>NUCLEOTIDE SEQUENCE [LARGE SCALE GENOMIC DNA]</scope>
    <source>
        <strain evidence="5 6">Marseille-Q0843</strain>
    </source>
</reference>
<dbReference type="GO" id="GO:0003677">
    <property type="term" value="F:DNA binding"/>
    <property type="evidence" value="ECO:0007669"/>
    <property type="project" value="UniProtKB-KW"/>
</dbReference>
<dbReference type="Pfam" id="PF01638">
    <property type="entry name" value="HxlR"/>
    <property type="match status" value="1"/>
</dbReference>
<dbReference type="EMBL" id="JACEOG010000001">
    <property type="protein sequence ID" value="MBA4608280.1"/>
    <property type="molecule type" value="Genomic_DNA"/>
</dbReference>
<dbReference type="Proteomes" id="UP000550354">
    <property type="component" value="Unassembled WGS sequence"/>
</dbReference>
<evidence type="ECO:0000256" key="1">
    <source>
        <dbReference type="ARBA" id="ARBA00023015"/>
    </source>
</evidence>
<keyword evidence="1" id="KW-0805">Transcription regulation</keyword>
<sequence length="222" mass="23707">MVARSYDQYDGVTAAVEVIGERWALLIVRDLLVGARRYTDLKQGLPRIPTNILSARLKDLQDGGVVQRVPLRNCGLVYQLTEAGRSLEPIVLALSRWGVERLGEPGAEDLTTADGLTVALRAAFRPEAAAAPPVDYELRVEAVVLRVRVDSGALVIHQVAPPAPPVAGSAPEGNPDVVLVAGRDLLRGEWPQVASGDPALAERFAGCFALRWGPRSPLPATG</sequence>
<name>A0A838XN48_9ACTN</name>
<proteinExistence type="predicted"/>
<dbReference type="InterPro" id="IPR036388">
    <property type="entry name" value="WH-like_DNA-bd_sf"/>
</dbReference>
<feature type="domain" description="HTH hxlR-type" evidence="4">
    <location>
        <begin position="10"/>
        <end position="106"/>
    </location>
</feature>
<dbReference type="InterPro" id="IPR036390">
    <property type="entry name" value="WH_DNA-bd_sf"/>
</dbReference>
<protein>
    <submittedName>
        <fullName evidence="5">Helix-turn-helix transcriptional regulator</fullName>
    </submittedName>
</protein>
<dbReference type="PANTHER" id="PTHR33204">
    <property type="entry name" value="TRANSCRIPTIONAL REGULATOR, MARR FAMILY"/>
    <property type="match status" value="1"/>
</dbReference>
<gene>
    <name evidence="5" type="ORF">H1W00_07300</name>
</gene>
<evidence type="ECO:0000256" key="2">
    <source>
        <dbReference type="ARBA" id="ARBA00023125"/>
    </source>
</evidence>